<keyword evidence="4 5" id="KW-0472">Membrane</keyword>
<evidence type="ECO:0000256" key="2">
    <source>
        <dbReference type="ARBA" id="ARBA00022692"/>
    </source>
</evidence>
<sequence>METFKIILQLIVGLGILNVWLLRFNKKTTYRGGEAANMKDEFKAYGLSENLVYLVGFIKVSLALMLLAGIWLEMLVDPAAIGMAAMMLGAIAMHLKIKDSLKQTLPAIILLVICLIILWL</sequence>
<feature type="transmembrane region" description="Helical" evidence="5">
    <location>
        <begin position="78"/>
        <end position="97"/>
    </location>
</feature>
<keyword evidence="2 5" id="KW-0812">Transmembrane</keyword>
<dbReference type="GO" id="GO:0016020">
    <property type="term" value="C:membrane"/>
    <property type="evidence" value="ECO:0007669"/>
    <property type="project" value="UniProtKB-SubCell"/>
</dbReference>
<evidence type="ECO:0008006" key="8">
    <source>
        <dbReference type="Google" id="ProtNLM"/>
    </source>
</evidence>
<feature type="transmembrane region" description="Helical" evidence="5">
    <location>
        <begin position="51"/>
        <end position="72"/>
    </location>
</feature>
<evidence type="ECO:0000313" key="7">
    <source>
        <dbReference type="Proteomes" id="UP000051643"/>
    </source>
</evidence>
<evidence type="ECO:0000256" key="1">
    <source>
        <dbReference type="ARBA" id="ARBA00004141"/>
    </source>
</evidence>
<feature type="transmembrane region" description="Helical" evidence="5">
    <location>
        <begin position="104"/>
        <end position="119"/>
    </location>
</feature>
<keyword evidence="7" id="KW-1185">Reference proteome</keyword>
<reference evidence="6" key="1">
    <citation type="submission" date="2015-10" db="EMBL/GenBank/DDBJ databases">
        <title>Draft genome sequence of Salegentibacter mishustinae KCTC 12263.</title>
        <authorList>
            <person name="Lin W."/>
            <person name="Zheng Q."/>
        </authorList>
    </citation>
    <scope>NUCLEOTIDE SEQUENCE [LARGE SCALE GENOMIC DNA]</scope>
    <source>
        <strain evidence="6">KCTC 12263</strain>
    </source>
</reference>
<dbReference type="Proteomes" id="UP000051643">
    <property type="component" value="Unassembled WGS sequence"/>
</dbReference>
<evidence type="ECO:0000256" key="3">
    <source>
        <dbReference type="ARBA" id="ARBA00022989"/>
    </source>
</evidence>
<name>A0A0Q9ZB96_9FLAO</name>
<dbReference type="AlphaFoldDB" id="A0A0Q9ZB96"/>
<proteinExistence type="predicted"/>
<feature type="transmembrane region" description="Helical" evidence="5">
    <location>
        <begin position="6"/>
        <end position="22"/>
    </location>
</feature>
<gene>
    <name evidence="6" type="ORF">APR42_00195</name>
</gene>
<dbReference type="EMBL" id="LKTP01000001">
    <property type="protein sequence ID" value="KRG30317.1"/>
    <property type="molecule type" value="Genomic_DNA"/>
</dbReference>
<organism evidence="6 7">
    <name type="scientific">Salegentibacter mishustinae</name>
    <dbReference type="NCBI Taxonomy" id="270918"/>
    <lineage>
        <taxon>Bacteria</taxon>
        <taxon>Pseudomonadati</taxon>
        <taxon>Bacteroidota</taxon>
        <taxon>Flavobacteriia</taxon>
        <taxon>Flavobacteriales</taxon>
        <taxon>Flavobacteriaceae</taxon>
        <taxon>Salegentibacter</taxon>
    </lineage>
</organism>
<comment type="caution">
    <text evidence="6">The sequence shown here is derived from an EMBL/GenBank/DDBJ whole genome shotgun (WGS) entry which is preliminary data.</text>
</comment>
<protein>
    <recommendedName>
        <fullName evidence="8">DoxX family protein</fullName>
    </recommendedName>
</protein>
<evidence type="ECO:0000313" key="6">
    <source>
        <dbReference type="EMBL" id="KRG30317.1"/>
    </source>
</evidence>
<evidence type="ECO:0000256" key="5">
    <source>
        <dbReference type="SAM" id="Phobius"/>
    </source>
</evidence>
<accession>A0A0Q9ZB96</accession>
<evidence type="ECO:0000256" key="4">
    <source>
        <dbReference type="ARBA" id="ARBA00023136"/>
    </source>
</evidence>
<dbReference type="InterPro" id="IPR032808">
    <property type="entry name" value="DoxX"/>
</dbReference>
<dbReference type="STRING" id="270918.APR42_00195"/>
<keyword evidence="3 5" id="KW-1133">Transmembrane helix</keyword>
<dbReference type="Pfam" id="PF13564">
    <property type="entry name" value="DoxX_2"/>
    <property type="match status" value="1"/>
</dbReference>
<comment type="subcellular location">
    <subcellularLocation>
        <location evidence="1">Membrane</location>
        <topology evidence="1">Multi-pass membrane protein</topology>
    </subcellularLocation>
</comment>
<dbReference type="RefSeq" id="WP_057480148.1">
    <property type="nucleotide sequence ID" value="NZ_BMWR01000002.1"/>
</dbReference>
<dbReference type="OrthoDB" id="1493324at2"/>